<sequence length="220" mass="24285">MPPYRTVVQRRYAVSLPSAPVHSVTVLTLIPSGFITAPRYSSCTSATPPSSGQSTTTTKPTAPTTPVSDCLKVQVDEEGYEPKAQLTPTHSLDATDPVGPVPSDPASENRSAYFERRHHSKCPDVVTVWFASCGALPLPHPPDTFHSEASPEEYDLFVHTFGTETDMWIWVEGWKPVQQGFSTFINGRLRYLTVSKGKPSWVKKETYDRSLSKRKGKCDG</sequence>
<dbReference type="AlphaFoldDB" id="A0A8H6ZN73"/>
<reference evidence="2" key="1">
    <citation type="submission" date="2019-07" db="EMBL/GenBank/DDBJ databases">
        <authorList>
            <person name="Palmer J.M."/>
        </authorList>
    </citation>
    <scope>NUCLEOTIDE SEQUENCE</scope>
    <source>
        <strain evidence="2">PC9</strain>
    </source>
</reference>
<evidence type="ECO:0000313" key="3">
    <source>
        <dbReference type="Proteomes" id="UP000623687"/>
    </source>
</evidence>
<organism evidence="2 3">
    <name type="scientific">Pleurotus ostreatus</name>
    <name type="common">Oyster mushroom</name>
    <name type="synonym">White-rot fungus</name>
    <dbReference type="NCBI Taxonomy" id="5322"/>
    <lineage>
        <taxon>Eukaryota</taxon>
        <taxon>Fungi</taxon>
        <taxon>Dikarya</taxon>
        <taxon>Basidiomycota</taxon>
        <taxon>Agaricomycotina</taxon>
        <taxon>Agaricomycetes</taxon>
        <taxon>Agaricomycetidae</taxon>
        <taxon>Agaricales</taxon>
        <taxon>Pleurotineae</taxon>
        <taxon>Pleurotaceae</taxon>
        <taxon>Pleurotus</taxon>
    </lineage>
</organism>
<name>A0A8H6ZN73_PLEOS</name>
<keyword evidence="3" id="KW-1185">Reference proteome</keyword>
<dbReference type="VEuPathDB" id="FungiDB:PC9H_010216"/>
<gene>
    <name evidence="2" type="ORF">PC9H_010216</name>
</gene>
<protein>
    <submittedName>
        <fullName evidence="2">Uncharacterized protein</fullName>
    </submittedName>
</protein>
<comment type="caution">
    <text evidence="2">The sequence shown here is derived from an EMBL/GenBank/DDBJ whole genome shotgun (WGS) entry which is preliminary data.</text>
</comment>
<evidence type="ECO:0000256" key="1">
    <source>
        <dbReference type="SAM" id="MobiDB-lite"/>
    </source>
</evidence>
<accession>A0A8H6ZN73</accession>
<dbReference type="RefSeq" id="XP_036629099.1">
    <property type="nucleotide sequence ID" value="XM_036779710.1"/>
</dbReference>
<dbReference type="GeneID" id="59380034"/>
<dbReference type="EMBL" id="JACETU010000007">
    <property type="protein sequence ID" value="KAF7424905.1"/>
    <property type="molecule type" value="Genomic_DNA"/>
</dbReference>
<feature type="region of interest" description="Disordered" evidence="1">
    <location>
        <begin position="81"/>
        <end position="112"/>
    </location>
</feature>
<dbReference type="Proteomes" id="UP000623687">
    <property type="component" value="Unassembled WGS sequence"/>
</dbReference>
<feature type="region of interest" description="Disordered" evidence="1">
    <location>
        <begin position="42"/>
        <end position="68"/>
    </location>
</feature>
<feature type="compositionally biased region" description="Low complexity" evidence="1">
    <location>
        <begin position="44"/>
        <end position="68"/>
    </location>
</feature>
<dbReference type="OrthoDB" id="2803716at2759"/>
<evidence type="ECO:0000313" key="2">
    <source>
        <dbReference type="EMBL" id="KAF7424905.1"/>
    </source>
</evidence>
<proteinExistence type="predicted"/>